<dbReference type="Proteomes" id="UP000326924">
    <property type="component" value="Unassembled WGS sequence"/>
</dbReference>
<gene>
    <name evidence="2" type="ORF">FN846DRAFT_908449</name>
</gene>
<keyword evidence="3" id="KW-1185">Reference proteome</keyword>
<evidence type="ECO:0000313" key="3">
    <source>
        <dbReference type="Proteomes" id="UP000326924"/>
    </source>
</evidence>
<dbReference type="EMBL" id="VXIS01000128">
    <property type="protein sequence ID" value="KAA8902690.1"/>
    <property type="molecule type" value="Genomic_DNA"/>
</dbReference>
<organism evidence="2 3">
    <name type="scientific">Sphaerosporella brunnea</name>
    <dbReference type="NCBI Taxonomy" id="1250544"/>
    <lineage>
        <taxon>Eukaryota</taxon>
        <taxon>Fungi</taxon>
        <taxon>Dikarya</taxon>
        <taxon>Ascomycota</taxon>
        <taxon>Pezizomycotina</taxon>
        <taxon>Pezizomycetes</taxon>
        <taxon>Pezizales</taxon>
        <taxon>Pyronemataceae</taxon>
        <taxon>Sphaerosporella</taxon>
    </lineage>
</organism>
<proteinExistence type="predicted"/>
<feature type="region of interest" description="Disordered" evidence="1">
    <location>
        <begin position="1"/>
        <end position="35"/>
    </location>
</feature>
<feature type="region of interest" description="Disordered" evidence="1">
    <location>
        <begin position="99"/>
        <end position="119"/>
    </location>
</feature>
<dbReference type="AlphaFoldDB" id="A0A5J5ETK4"/>
<protein>
    <submittedName>
        <fullName evidence="2">Uncharacterized protein</fullName>
    </submittedName>
</protein>
<evidence type="ECO:0000313" key="2">
    <source>
        <dbReference type="EMBL" id="KAA8902690.1"/>
    </source>
</evidence>
<accession>A0A5J5ETK4</accession>
<evidence type="ECO:0000256" key="1">
    <source>
        <dbReference type="SAM" id="MobiDB-lite"/>
    </source>
</evidence>
<name>A0A5J5ETK4_9PEZI</name>
<dbReference type="InParanoid" id="A0A5J5ETK4"/>
<sequence>MGNADASPPLDTGEPESVREEPGGVPPSSVPTLGERFPTFAELKDAIRTWAVGGNFETKIIKSHRKMSLALMPTPPEIEAREDPEECEQQEGELDYQVIGGGNANADAEADAAGKRIIE</sequence>
<reference evidence="2 3" key="1">
    <citation type="submission" date="2019-09" db="EMBL/GenBank/DDBJ databases">
        <title>Draft genome of the ectomycorrhizal ascomycete Sphaerosporella brunnea.</title>
        <authorList>
            <consortium name="DOE Joint Genome Institute"/>
            <person name="Benucci G.M."/>
            <person name="Marozzi G."/>
            <person name="Antonielli L."/>
            <person name="Sanchez S."/>
            <person name="Marco P."/>
            <person name="Wang X."/>
            <person name="Falini L.B."/>
            <person name="Barry K."/>
            <person name="Haridas S."/>
            <person name="Lipzen A."/>
            <person name="Labutti K."/>
            <person name="Grigoriev I.V."/>
            <person name="Murat C."/>
            <person name="Martin F."/>
            <person name="Albertini E."/>
            <person name="Donnini D."/>
            <person name="Bonito G."/>
        </authorList>
    </citation>
    <scope>NUCLEOTIDE SEQUENCE [LARGE SCALE GENOMIC DNA]</scope>
    <source>
        <strain evidence="2 3">Sb_GMNB300</strain>
    </source>
</reference>
<comment type="caution">
    <text evidence="2">The sequence shown here is derived from an EMBL/GenBank/DDBJ whole genome shotgun (WGS) entry which is preliminary data.</text>
</comment>